<protein>
    <submittedName>
        <fullName evidence="2">Uncharacterized protein</fullName>
    </submittedName>
</protein>
<feature type="non-terminal residue" evidence="2">
    <location>
        <position position="84"/>
    </location>
</feature>
<evidence type="ECO:0000313" key="2">
    <source>
        <dbReference type="EMBL" id="PKC11289.1"/>
    </source>
</evidence>
<name>A0A2N0PWV4_9GLOM</name>
<evidence type="ECO:0000256" key="1">
    <source>
        <dbReference type="SAM" id="MobiDB-lite"/>
    </source>
</evidence>
<gene>
    <name evidence="2" type="ORF">RhiirA5_354502</name>
</gene>
<organism evidence="2 3">
    <name type="scientific">Rhizophagus irregularis</name>
    <dbReference type="NCBI Taxonomy" id="588596"/>
    <lineage>
        <taxon>Eukaryota</taxon>
        <taxon>Fungi</taxon>
        <taxon>Fungi incertae sedis</taxon>
        <taxon>Mucoromycota</taxon>
        <taxon>Glomeromycotina</taxon>
        <taxon>Glomeromycetes</taxon>
        <taxon>Glomerales</taxon>
        <taxon>Glomeraceae</taxon>
        <taxon>Rhizophagus</taxon>
    </lineage>
</organism>
<dbReference type="AlphaFoldDB" id="A0A2N0PWV4"/>
<reference evidence="2 3" key="1">
    <citation type="submission" date="2016-04" db="EMBL/GenBank/DDBJ databases">
        <title>Genome analyses suggest a sexual origin of heterokaryosis in a supposedly ancient asexual fungus.</title>
        <authorList>
            <person name="Ropars J."/>
            <person name="Sedzielewska K."/>
            <person name="Noel J."/>
            <person name="Charron P."/>
            <person name="Farinelli L."/>
            <person name="Marton T."/>
            <person name="Kruger M."/>
            <person name="Pelin A."/>
            <person name="Brachmann A."/>
            <person name="Corradi N."/>
        </authorList>
    </citation>
    <scope>NUCLEOTIDE SEQUENCE [LARGE SCALE GENOMIC DNA]</scope>
    <source>
        <strain evidence="2 3">A5</strain>
    </source>
</reference>
<dbReference type="EMBL" id="LLXJ01000319">
    <property type="protein sequence ID" value="PKC11289.1"/>
    <property type="molecule type" value="Genomic_DNA"/>
</dbReference>
<evidence type="ECO:0000313" key="3">
    <source>
        <dbReference type="Proteomes" id="UP000232722"/>
    </source>
</evidence>
<dbReference type="Proteomes" id="UP000232722">
    <property type="component" value="Unassembled WGS sequence"/>
</dbReference>
<feature type="region of interest" description="Disordered" evidence="1">
    <location>
        <begin position="62"/>
        <end position="84"/>
    </location>
</feature>
<sequence length="84" mass="9443">MEFDFMVDFNTRADNDNKKIIADIEGLFKYFKIIGGGLTDMSKTLSKVFGQLSILNNTESQMITDQKSSKQSENSVPATLEDIK</sequence>
<dbReference type="VEuPathDB" id="FungiDB:RhiirFUN_022670"/>
<reference evidence="2 3" key="2">
    <citation type="submission" date="2017-09" db="EMBL/GenBank/DDBJ databases">
        <title>Extensive intraspecific genome diversity in a model arbuscular mycorrhizal fungus.</title>
        <authorList>
            <person name="Chen E.C."/>
            <person name="Morin E."/>
            <person name="Beaudet D."/>
            <person name="Noel J."/>
            <person name="Ndikumana S."/>
            <person name="Charron P."/>
            <person name="St-Onge C."/>
            <person name="Giorgi J."/>
            <person name="Grigoriev I.V."/>
            <person name="Roux C."/>
            <person name="Martin F.M."/>
            <person name="Corradi N."/>
        </authorList>
    </citation>
    <scope>NUCLEOTIDE SEQUENCE [LARGE SCALE GENOMIC DNA]</scope>
    <source>
        <strain evidence="2 3">A5</strain>
    </source>
</reference>
<comment type="caution">
    <text evidence="2">The sequence shown here is derived from an EMBL/GenBank/DDBJ whole genome shotgun (WGS) entry which is preliminary data.</text>
</comment>
<feature type="compositionally biased region" description="Polar residues" evidence="1">
    <location>
        <begin position="62"/>
        <end position="77"/>
    </location>
</feature>
<dbReference type="VEuPathDB" id="FungiDB:FUN_017349"/>
<accession>A0A2N0PWV4</accession>
<dbReference type="VEuPathDB" id="FungiDB:RhiirA1_465757"/>
<proteinExistence type="predicted"/>